<dbReference type="Proteomes" id="UP000585474">
    <property type="component" value="Unassembled WGS sequence"/>
</dbReference>
<keyword evidence="2" id="KW-1185">Reference proteome</keyword>
<dbReference type="OrthoDB" id="1790548at2759"/>
<evidence type="ECO:0000313" key="1">
    <source>
        <dbReference type="EMBL" id="GFY96081.1"/>
    </source>
</evidence>
<reference evidence="1 2" key="1">
    <citation type="submission" date="2019-07" db="EMBL/GenBank/DDBJ databases">
        <title>De Novo Assembly of kiwifruit Actinidia rufa.</title>
        <authorList>
            <person name="Sugita-Konishi S."/>
            <person name="Sato K."/>
            <person name="Mori E."/>
            <person name="Abe Y."/>
            <person name="Kisaki G."/>
            <person name="Hamano K."/>
            <person name="Suezawa K."/>
            <person name="Otani M."/>
            <person name="Fukuda T."/>
            <person name="Manabe T."/>
            <person name="Gomi K."/>
            <person name="Tabuchi M."/>
            <person name="Akimitsu K."/>
            <person name="Kataoka I."/>
        </authorList>
    </citation>
    <scope>NUCLEOTIDE SEQUENCE [LARGE SCALE GENOMIC DNA]</scope>
    <source>
        <strain evidence="2">cv. Fuchu</strain>
    </source>
</reference>
<proteinExistence type="predicted"/>
<comment type="caution">
    <text evidence="1">The sequence shown here is derived from an EMBL/GenBank/DDBJ whole genome shotgun (WGS) entry which is preliminary data.</text>
</comment>
<protein>
    <submittedName>
        <fullName evidence="1">Uncharacterized protein</fullName>
    </submittedName>
</protein>
<evidence type="ECO:0000313" key="2">
    <source>
        <dbReference type="Proteomes" id="UP000585474"/>
    </source>
</evidence>
<organism evidence="1 2">
    <name type="scientific">Actinidia rufa</name>
    <dbReference type="NCBI Taxonomy" id="165716"/>
    <lineage>
        <taxon>Eukaryota</taxon>
        <taxon>Viridiplantae</taxon>
        <taxon>Streptophyta</taxon>
        <taxon>Embryophyta</taxon>
        <taxon>Tracheophyta</taxon>
        <taxon>Spermatophyta</taxon>
        <taxon>Magnoliopsida</taxon>
        <taxon>eudicotyledons</taxon>
        <taxon>Gunneridae</taxon>
        <taxon>Pentapetalae</taxon>
        <taxon>asterids</taxon>
        <taxon>Ericales</taxon>
        <taxon>Actinidiaceae</taxon>
        <taxon>Actinidia</taxon>
    </lineage>
</organism>
<dbReference type="EMBL" id="BJWL01000011">
    <property type="protein sequence ID" value="GFY96081.1"/>
    <property type="molecule type" value="Genomic_DNA"/>
</dbReference>
<sequence>MTHLLVTAHYLEAADSLFDLDDKARIARRTMYVVRANLVKQFALIPVINRNDVNSVKNLAIEAGVCLEAEMDTLEANAREGREAFYKAGAHLPYMDCIPVVNQADLEAIVRLIEEFGWSGFPVYPLNLNAFQDALTLNQGNFGIHLAEGKLS</sequence>
<gene>
    <name evidence="1" type="ORF">Acr_11g0003870</name>
</gene>
<name>A0A7J0FBL7_9ERIC</name>
<accession>A0A7J0FBL7</accession>
<dbReference type="AlphaFoldDB" id="A0A7J0FBL7"/>